<dbReference type="CDD" id="cd06223">
    <property type="entry name" value="PRTases_typeI"/>
    <property type="match status" value="1"/>
</dbReference>
<organism evidence="11">
    <name type="scientific">Favella ehrenbergii</name>
    <dbReference type="NCBI Taxonomy" id="182087"/>
    <lineage>
        <taxon>Eukaryota</taxon>
        <taxon>Sar</taxon>
        <taxon>Alveolata</taxon>
        <taxon>Ciliophora</taxon>
        <taxon>Intramacronucleata</taxon>
        <taxon>Spirotrichea</taxon>
        <taxon>Choreotrichia</taxon>
        <taxon>Tintinnida</taxon>
        <taxon>Xystonellidae</taxon>
        <taxon>Favella</taxon>
    </lineage>
</organism>
<comment type="similarity">
    <text evidence="3">Belongs to the UPRTase family.</text>
</comment>
<dbReference type="EMBL" id="HBIE01009930">
    <property type="protein sequence ID" value="CAE0308136.1"/>
    <property type="molecule type" value="Transcribed_RNA"/>
</dbReference>
<proteinExistence type="inferred from homology"/>
<dbReference type="EC" id="2.4.2.9" evidence="4"/>
<comment type="pathway">
    <text evidence="2">Pyrimidine metabolism; UMP biosynthesis via salvage pathway; UMP from uracil: step 1/1.</text>
</comment>
<gene>
    <name evidence="11" type="ORF">FEHR0123_LOCUS3044</name>
</gene>
<dbReference type="Pfam" id="PF14681">
    <property type="entry name" value="UPRTase"/>
    <property type="match status" value="1"/>
</dbReference>
<evidence type="ECO:0000256" key="7">
    <source>
        <dbReference type="ARBA" id="ARBA00022679"/>
    </source>
</evidence>
<feature type="domain" description="Phosphoribosyltransferase" evidence="10">
    <location>
        <begin position="71"/>
        <end position="273"/>
    </location>
</feature>
<protein>
    <recommendedName>
        <fullName evidence="4">uracil phosphoribosyltransferase</fullName>
        <ecNumber evidence="4">2.4.2.9</ecNumber>
    </recommendedName>
</protein>
<keyword evidence="7" id="KW-0808">Transferase</keyword>
<evidence type="ECO:0000259" key="10">
    <source>
        <dbReference type="Pfam" id="PF14681"/>
    </source>
</evidence>
<dbReference type="PANTHER" id="PTHR32315">
    <property type="entry name" value="ADENINE PHOSPHORIBOSYLTRANSFERASE"/>
    <property type="match status" value="1"/>
</dbReference>
<dbReference type="GO" id="GO:0004845">
    <property type="term" value="F:uracil phosphoribosyltransferase activity"/>
    <property type="evidence" value="ECO:0007669"/>
    <property type="project" value="UniProtKB-EC"/>
</dbReference>
<evidence type="ECO:0000313" key="11">
    <source>
        <dbReference type="EMBL" id="CAE0308136.1"/>
    </source>
</evidence>
<comment type="cofactor">
    <cofactor evidence="1">
        <name>Mg(2+)</name>
        <dbReference type="ChEBI" id="CHEBI:18420"/>
    </cofactor>
</comment>
<keyword evidence="8" id="KW-0547">Nucleotide-binding</keyword>
<name>A0A7S3MMH2_9SPIT</name>
<keyword evidence="5" id="KW-0021">Allosteric enzyme</keyword>
<dbReference type="InterPro" id="IPR050054">
    <property type="entry name" value="UPRTase/APRTase"/>
</dbReference>
<evidence type="ECO:0000256" key="6">
    <source>
        <dbReference type="ARBA" id="ARBA00022676"/>
    </source>
</evidence>
<dbReference type="NCBIfam" id="NF001097">
    <property type="entry name" value="PRK00129.1"/>
    <property type="match status" value="1"/>
</dbReference>
<reference evidence="11" key="1">
    <citation type="submission" date="2021-01" db="EMBL/GenBank/DDBJ databases">
        <authorList>
            <person name="Corre E."/>
            <person name="Pelletier E."/>
            <person name="Niang G."/>
            <person name="Scheremetjew M."/>
            <person name="Finn R."/>
            <person name="Kale V."/>
            <person name="Holt S."/>
            <person name="Cochrane G."/>
            <person name="Meng A."/>
            <person name="Brown T."/>
            <person name="Cohen L."/>
        </authorList>
    </citation>
    <scope>NUCLEOTIDE SEQUENCE</scope>
    <source>
        <strain evidence="11">Fehren 1</strain>
    </source>
</reference>
<keyword evidence="9" id="KW-0342">GTP-binding</keyword>
<dbReference type="SUPFAM" id="SSF53271">
    <property type="entry name" value="PRTase-like"/>
    <property type="match status" value="1"/>
</dbReference>
<dbReference type="Gene3D" id="3.40.50.2020">
    <property type="match status" value="1"/>
</dbReference>
<evidence type="ECO:0000256" key="8">
    <source>
        <dbReference type="ARBA" id="ARBA00022741"/>
    </source>
</evidence>
<evidence type="ECO:0000256" key="1">
    <source>
        <dbReference type="ARBA" id="ARBA00001946"/>
    </source>
</evidence>
<dbReference type="InterPro" id="IPR000836">
    <property type="entry name" value="PRTase_dom"/>
</dbReference>
<evidence type="ECO:0000256" key="4">
    <source>
        <dbReference type="ARBA" id="ARBA00011894"/>
    </source>
</evidence>
<evidence type="ECO:0000256" key="3">
    <source>
        <dbReference type="ARBA" id="ARBA00009516"/>
    </source>
</evidence>
<dbReference type="AlphaFoldDB" id="A0A7S3MMH2"/>
<evidence type="ECO:0000256" key="5">
    <source>
        <dbReference type="ARBA" id="ARBA00022533"/>
    </source>
</evidence>
<dbReference type="InterPro" id="IPR029057">
    <property type="entry name" value="PRTase-like"/>
</dbReference>
<dbReference type="PANTHER" id="PTHR32315:SF4">
    <property type="entry name" value="URACIL PHOSPHORIBOSYLTRANSFERASE, CHLOROPLASTIC"/>
    <property type="match status" value="1"/>
</dbReference>
<evidence type="ECO:0000256" key="2">
    <source>
        <dbReference type="ARBA" id="ARBA00005180"/>
    </source>
</evidence>
<dbReference type="GO" id="GO:0005525">
    <property type="term" value="F:GTP binding"/>
    <property type="evidence" value="ECO:0007669"/>
    <property type="project" value="UniProtKB-KW"/>
</dbReference>
<keyword evidence="6" id="KW-0328">Glycosyltransferase</keyword>
<evidence type="ECO:0000256" key="9">
    <source>
        <dbReference type="ARBA" id="ARBA00023134"/>
    </source>
</evidence>
<accession>A0A7S3MMH2</accession>
<dbReference type="GO" id="GO:0008655">
    <property type="term" value="P:pyrimidine-containing compound salvage"/>
    <property type="evidence" value="ECO:0007669"/>
    <property type="project" value="UniProtKB-ARBA"/>
</dbReference>
<sequence length="278" mass="31184">MFGYVRRAFPFTLRTRVSAQKLSGAALVSTMTAFALYRANFLSTPLARCQGSVSEHGDYGGRLCTLNHIAAVKHLMSQLRDKETDTKTFRIYSDRIMRLLLEEALAQELTVETRQSPTADYYKHYRPHSDSDYAAVSIMRGGDSMLGELFNLLPDVAIGKVLIQRDESSTDKRPIFYYAKLPERIEEKKRVFVLDPMCASGGSAAMCIQKLIERGVSPDRITFINLVTVEKGIKKVMETFPEVTMITACIDPHLNEAAYICPGLGDFGDRYFGSKLPL</sequence>
<dbReference type="FunFam" id="3.40.50.2020:FF:000023">
    <property type="entry name" value="Probable uracil phosphoribosyltransferase"/>
    <property type="match status" value="1"/>
</dbReference>